<comment type="caution">
    <text evidence="1">The sequence shown here is derived from an EMBL/GenBank/DDBJ whole genome shotgun (WGS) entry which is preliminary data.</text>
</comment>
<dbReference type="PANTHER" id="PTHR13138">
    <property type="entry name" value="PROTEIN LIN1"/>
    <property type="match status" value="1"/>
</dbReference>
<dbReference type="PANTHER" id="PTHR13138:SF3">
    <property type="entry name" value="CD2 ANTIGEN CYTOPLASMIC TAIL-BINDING PROTEIN 2"/>
    <property type="match status" value="1"/>
</dbReference>
<accession>A0A2K3MC54</accession>
<dbReference type="InterPro" id="IPR039905">
    <property type="entry name" value="CD2BP2/Lin1"/>
</dbReference>
<gene>
    <name evidence="1" type="ORF">L195_g044474</name>
</gene>
<evidence type="ECO:0008006" key="3">
    <source>
        <dbReference type="Google" id="ProtNLM"/>
    </source>
</evidence>
<name>A0A2K3MC54_TRIPR</name>
<dbReference type="AlphaFoldDB" id="A0A2K3MC54"/>
<proteinExistence type="predicted"/>
<reference evidence="1 2" key="1">
    <citation type="journal article" date="2014" name="Am. J. Bot.">
        <title>Genome assembly and annotation for red clover (Trifolium pratense; Fabaceae).</title>
        <authorList>
            <person name="Istvanek J."/>
            <person name="Jaros M."/>
            <person name="Krenek A."/>
            <person name="Repkova J."/>
        </authorList>
    </citation>
    <scope>NUCLEOTIDE SEQUENCE [LARGE SCALE GENOMIC DNA]</scope>
    <source>
        <strain evidence="2">cv. Tatra</strain>
        <tissue evidence="1">Young leaves</tissue>
    </source>
</reference>
<protein>
    <recommendedName>
        <fullName evidence="3">CD2 antigen cytoplasmic tail-binding protein 2-like</fullName>
    </recommendedName>
</protein>
<organism evidence="1 2">
    <name type="scientific">Trifolium pratense</name>
    <name type="common">Red clover</name>
    <dbReference type="NCBI Taxonomy" id="57577"/>
    <lineage>
        <taxon>Eukaryota</taxon>
        <taxon>Viridiplantae</taxon>
        <taxon>Streptophyta</taxon>
        <taxon>Embryophyta</taxon>
        <taxon>Tracheophyta</taxon>
        <taxon>Spermatophyta</taxon>
        <taxon>Magnoliopsida</taxon>
        <taxon>eudicotyledons</taxon>
        <taxon>Gunneridae</taxon>
        <taxon>Pentapetalae</taxon>
        <taxon>rosids</taxon>
        <taxon>fabids</taxon>
        <taxon>Fabales</taxon>
        <taxon>Fabaceae</taxon>
        <taxon>Papilionoideae</taxon>
        <taxon>50 kb inversion clade</taxon>
        <taxon>NPAAA clade</taxon>
        <taxon>Hologalegina</taxon>
        <taxon>IRL clade</taxon>
        <taxon>Trifolieae</taxon>
        <taxon>Trifolium</taxon>
    </lineage>
</organism>
<evidence type="ECO:0000313" key="1">
    <source>
        <dbReference type="EMBL" id="PNX88371.1"/>
    </source>
</evidence>
<feature type="non-terminal residue" evidence="1">
    <location>
        <position position="1"/>
    </location>
</feature>
<dbReference type="STRING" id="57577.A0A2K3MC54"/>
<sequence length="213" mass="24650">GKRESESIRDALLKTFNRLFFFESFNVRRRIIISFHRAKRVRFPKGKKGKPVDVIVEKVIVEENVNDLSNPVVAAKERMKRRNHITAELLSEEHGVISNNISAAEVKYQANENFVEDGIHIEPFNLDKEREEGYFDASGNFVEYVRDDEIKDAWLDNVEIDPRFAGLSTAATKDEEEVQELSSKDVAIMKRRIANVLEPEETVRPMFYHSIHS</sequence>
<reference evidence="1 2" key="2">
    <citation type="journal article" date="2017" name="Front. Plant Sci.">
        <title>Gene Classification and Mining of Molecular Markers Useful in Red Clover (Trifolium pratense) Breeding.</title>
        <authorList>
            <person name="Istvanek J."/>
            <person name="Dluhosova J."/>
            <person name="Dluhos P."/>
            <person name="Patkova L."/>
            <person name="Nedelnik J."/>
            <person name="Repkova J."/>
        </authorList>
    </citation>
    <scope>NUCLEOTIDE SEQUENCE [LARGE SCALE GENOMIC DNA]</scope>
    <source>
        <strain evidence="2">cv. Tatra</strain>
        <tissue evidence="1">Young leaves</tissue>
    </source>
</reference>
<dbReference type="ExpressionAtlas" id="A0A2K3MC54">
    <property type="expression patterns" value="baseline"/>
</dbReference>
<evidence type="ECO:0000313" key="2">
    <source>
        <dbReference type="Proteomes" id="UP000236291"/>
    </source>
</evidence>
<dbReference type="Proteomes" id="UP000236291">
    <property type="component" value="Unassembled WGS sequence"/>
</dbReference>
<dbReference type="EMBL" id="ASHM01056357">
    <property type="protein sequence ID" value="PNX88371.1"/>
    <property type="molecule type" value="Genomic_DNA"/>
</dbReference>
<dbReference type="GO" id="GO:0005682">
    <property type="term" value="C:U5 snRNP"/>
    <property type="evidence" value="ECO:0007669"/>
    <property type="project" value="InterPro"/>
</dbReference>